<dbReference type="Proteomes" id="UP001324287">
    <property type="component" value="Chromosome"/>
</dbReference>
<organism evidence="1 2">
    <name type="scientific">Blastococcus brunescens</name>
    <dbReference type="NCBI Taxonomy" id="1564165"/>
    <lineage>
        <taxon>Bacteria</taxon>
        <taxon>Bacillati</taxon>
        <taxon>Actinomycetota</taxon>
        <taxon>Actinomycetes</taxon>
        <taxon>Geodermatophilales</taxon>
        <taxon>Geodermatophilaceae</taxon>
        <taxon>Blastococcus</taxon>
    </lineage>
</organism>
<dbReference type="RefSeq" id="WP_324274919.1">
    <property type="nucleotide sequence ID" value="NZ_CP141261.1"/>
</dbReference>
<evidence type="ECO:0000313" key="1">
    <source>
        <dbReference type="EMBL" id="WRL63584.1"/>
    </source>
</evidence>
<evidence type="ECO:0008006" key="3">
    <source>
        <dbReference type="Google" id="ProtNLM"/>
    </source>
</evidence>
<protein>
    <recommendedName>
        <fullName evidence="3">YCII-related domain-containing protein</fullName>
    </recommendedName>
</protein>
<reference evidence="1 2" key="1">
    <citation type="submission" date="2023-12" db="EMBL/GenBank/DDBJ databases">
        <title>Blastococcus brunescens sp. nov., an actonobacterium isolated from sandstone collected in sahara desert.</title>
        <authorList>
            <person name="Gtari M."/>
            <person name="Ghodhbane F."/>
        </authorList>
    </citation>
    <scope>NUCLEOTIDE SEQUENCE [LARGE SCALE GENOMIC DNA]</scope>
    <source>
        <strain evidence="1 2">BMG 8361</strain>
    </source>
</reference>
<keyword evidence="2" id="KW-1185">Reference proteome</keyword>
<evidence type="ECO:0000313" key="2">
    <source>
        <dbReference type="Proteomes" id="UP001324287"/>
    </source>
</evidence>
<accession>A0ABZ1AYN7</accession>
<gene>
    <name evidence="1" type="ORF">U6N30_28540</name>
</gene>
<dbReference type="EMBL" id="CP141261">
    <property type="protein sequence ID" value="WRL63584.1"/>
    <property type="molecule type" value="Genomic_DNA"/>
</dbReference>
<proteinExistence type="predicted"/>
<sequence length="93" mass="9797">MYALCLQLDVTSLDADAARRLPDDLLSRAPGLDIRGEIWVTVDGDEAVGFVLFESEDAARTAAGHFVVGQQVAAPTSGATIRSVRVGAVVAQR</sequence>
<name>A0ABZ1AYN7_9ACTN</name>